<evidence type="ECO:0000313" key="4">
    <source>
        <dbReference type="Proteomes" id="UP000722485"/>
    </source>
</evidence>
<gene>
    <name evidence="3" type="ORF">G7Z17_g1885</name>
</gene>
<sequence>MRDLFKRFSKRKSKVDGRLSSLGLDPTNSQPAPLSEAQIFRKNGQQRKEEGKFGDAVVMYEAAVAIEPGNAGLRLSLCEARAMCDPPQLERALQDVEVVIQQAPSNGDAYRRKGDILERLQNFKAAETAFQTAIQLLTGRARLGTHESLARVRERISRDQNNLPLESDSITPAPSADDTSPPESDNTSPTESDNICPSDSDNTSPTESESDNAQCSEPTAIKSSNQFASINFSVPPGRHIWRFQPGPSTGLRPESSTASYGGKPSAADRPI</sequence>
<organism evidence="3 4">
    <name type="scientific">Cylindrodendrum hubeiense</name>
    <dbReference type="NCBI Taxonomy" id="595255"/>
    <lineage>
        <taxon>Eukaryota</taxon>
        <taxon>Fungi</taxon>
        <taxon>Dikarya</taxon>
        <taxon>Ascomycota</taxon>
        <taxon>Pezizomycotina</taxon>
        <taxon>Sordariomycetes</taxon>
        <taxon>Hypocreomycetidae</taxon>
        <taxon>Hypocreales</taxon>
        <taxon>Nectriaceae</taxon>
        <taxon>Cylindrodendrum</taxon>
    </lineage>
</organism>
<dbReference type="Gene3D" id="1.25.40.10">
    <property type="entry name" value="Tetratricopeptide repeat domain"/>
    <property type="match status" value="1"/>
</dbReference>
<feature type="region of interest" description="Disordered" evidence="2">
    <location>
        <begin position="1"/>
        <end position="33"/>
    </location>
</feature>
<keyword evidence="4" id="KW-1185">Reference proteome</keyword>
<evidence type="ECO:0000256" key="1">
    <source>
        <dbReference type="PROSITE-ProRule" id="PRU00339"/>
    </source>
</evidence>
<protein>
    <recommendedName>
        <fullName evidence="5">Tetratricopeptide repeat protein</fullName>
    </recommendedName>
</protein>
<name>A0A9P5HLW0_9HYPO</name>
<feature type="region of interest" description="Disordered" evidence="2">
    <location>
        <begin position="155"/>
        <end position="271"/>
    </location>
</feature>
<evidence type="ECO:0000313" key="3">
    <source>
        <dbReference type="EMBL" id="KAF7555754.1"/>
    </source>
</evidence>
<dbReference type="EMBL" id="JAANBB010000017">
    <property type="protein sequence ID" value="KAF7555754.1"/>
    <property type="molecule type" value="Genomic_DNA"/>
</dbReference>
<accession>A0A9P5HLW0</accession>
<dbReference type="AlphaFoldDB" id="A0A9P5HLW0"/>
<reference evidence="3" key="1">
    <citation type="submission" date="2020-03" db="EMBL/GenBank/DDBJ databases">
        <title>Draft Genome Sequence of Cylindrodendrum hubeiense.</title>
        <authorList>
            <person name="Buettner E."/>
            <person name="Kellner H."/>
        </authorList>
    </citation>
    <scope>NUCLEOTIDE SEQUENCE</scope>
    <source>
        <strain evidence="3">IHI 201604</strain>
    </source>
</reference>
<dbReference type="SUPFAM" id="SSF48452">
    <property type="entry name" value="TPR-like"/>
    <property type="match status" value="1"/>
</dbReference>
<dbReference type="InterPro" id="IPR011990">
    <property type="entry name" value="TPR-like_helical_dom_sf"/>
</dbReference>
<evidence type="ECO:0008006" key="5">
    <source>
        <dbReference type="Google" id="ProtNLM"/>
    </source>
</evidence>
<dbReference type="PROSITE" id="PS50005">
    <property type="entry name" value="TPR"/>
    <property type="match status" value="1"/>
</dbReference>
<feature type="compositionally biased region" description="Polar residues" evidence="2">
    <location>
        <begin position="159"/>
        <end position="232"/>
    </location>
</feature>
<dbReference type="OrthoDB" id="2423701at2759"/>
<keyword evidence="1" id="KW-0802">TPR repeat</keyword>
<dbReference type="SMART" id="SM00028">
    <property type="entry name" value="TPR"/>
    <property type="match status" value="2"/>
</dbReference>
<dbReference type="InterPro" id="IPR019734">
    <property type="entry name" value="TPR_rpt"/>
</dbReference>
<comment type="caution">
    <text evidence="3">The sequence shown here is derived from an EMBL/GenBank/DDBJ whole genome shotgun (WGS) entry which is preliminary data.</text>
</comment>
<evidence type="ECO:0000256" key="2">
    <source>
        <dbReference type="SAM" id="MobiDB-lite"/>
    </source>
</evidence>
<dbReference type="Proteomes" id="UP000722485">
    <property type="component" value="Unassembled WGS sequence"/>
</dbReference>
<proteinExistence type="predicted"/>
<feature type="repeat" description="TPR" evidence="1">
    <location>
        <begin position="37"/>
        <end position="70"/>
    </location>
</feature>